<organism evidence="1 2">
    <name type="scientific">Acidaminococcus intestini (strain RyC-MR95)</name>
    <dbReference type="NCBI Taxonomy" id="568816"/>
    <lineage>
        <taxon>Bacteria</taxon>
        <taxon>Bacillati</taxon>
        <taxon>Bacillota</taxon>
        <taxon>Negativicutes</taxon>
        <taxon>Acidaminococcales</taxon>
        <taxon>Acidaminococcaceae</taxon>
        <taxon>Acidaminococcus</taxon>
    </lineage>
</organism>
<dbReference type="HOGENOM" id="CLU_3245827_0_0_9"/>
<dbReference type="AlphaFoldDB" id="G4Q508"/>
<dbReference type="Proteomes" id="UP000007093">
    <property type="component" value="Chromosome"/>
</dbReference>
<gene>
    <name evidence="1" type="ordered locus">Acin_0757</name>
</gene>
<sequence length="42" mass="4819">MDCGTGLLTNRHAFLALKRLFFQAKKVPNSIELERFVLPSKK</sequence>
<dbReference type="KEGG" id="ain:Acin_0757"/>
<accession>G4Q508</accession>
<name>G4Q508_ACIIR</name>
<reference evidence="1 2" key="1">
    <citation type="journal article" date="2011" name="J. Bacteriol.">
        <title>Complete genome sequence of Acidaminococcus intestini RYC-MR95, a Gram-negative bacterium from the phylum Firmicutes.</title>
        <authorList>
            <person name="D'Auria G."/>
            <person name="Galan J.C."/>
            <person name="Rodriguez-Alcayna M."/>
            <person name="Moya A."/>
            <person name="Baquero F."/>
            <person name="Latorre A."/>
        </authorList>
    </citation>
    <scope>NUCLEOTIDE SEQUENCE [LARGE SCALE GENOMIC DNA]</scope>
    <source>
        <strain evidence="1 2">RyC-MR95</strain>
    </source>
</reference>
<dbReference type="InParanoid" id="G4Q508"/>
<dbReference type="PATRIC" id="fig|568816.4.peg.731"/>
<proteinExistence type="predicted"/>
<keyword evidence="2" id="KW-1185">Reference proteome</keyword>
<protein>
    <submittedName>
        <fullName evidence="1">Uncharacterized protein</fullName>
    </submittedName>
</protein>
<evidence type="ECO:0000313" key="1">
    <source>
        <dbReference type="EMBL" id="AEQ21990.1"/>
    </source>
</evidence>
<evidence type="ECO:0000313" key="2">
    <source>
        <dbReference type="Proteomes" id="UP000007093"/>
    </source>
</evidence>
<dbReference type="EMBL" id="CP003058">
    <property type="protein sequence ID" value="AEQ21990.1"/>
    <property type="molecule type" value="Genomic_DNA"/>
</dbReference>